<proteinExistence type="predicted"/>
<feature type="region of interest" description="Disordered" evidence="1">
    <location>
        <begin position="1"/>
        <end position="22"/>
    </location>
</feature>
<evidence type="ECO:0000313" key="3">
    <source>
        <dbReference type="Proteomes" id="UP000016498"/>
    </source>
</evidence>
<name>U1RVC7_9ACTO</name>
<gene>
    <name evidence="2" type="ORF">HMPREF1549_00088</name>
</gene>
<dbReference type="EMBL" id="AWSD01000009">
    <property type="protein sequence ID" value="ERH23618.1"/>
    <property type="molecule type" value="Genomic_DNA"/>
</dbReference>
<comment type="caution">
    <text evidence="2">The sequence shown here is derived from an EMBL/GenBank/DDBJ whole genome shotgun (WGS) entry which is preliminary data.</text>
</comment>
<organism evidence="2 3">
    <name type="scientific">Actinomyces johnsonii F0510</name>
    <dbReference type="NCBI Taxonomy" id="1227262"/>
    <lineage>
        <taxon>Bacteria</taxon>
        <taxon>Bacillati</taxon>
        <taxon>Actinomycetota</taxon>
        <taxon>Actinomycetes</taxon>
        <taxon>Actinomycetales</taxon>
        <taxon>Actinomycetaceae</taxon>
        <taxon>Actinomyces</taxon>
    </lineage>
</organism>
<dbReference type="HOGENOM" id="CLU_3179164_0_0_11"/>
<reference evidence="2 3" key="1">
    <citation type="submission" date="2013-06" db="EMBL/GenBank/DDBJ databases">
        <authorList>
            <person name="Weinstock G."/>
            <person name="Sodergren E."/>
            <person name="Lobos E.A."/>
            <person name="Fulton L."/>
            <person name="Fulton R."/>
            <person name="Courtney L."/>
            <person name="Fronick C."/>
            <person name="O'Laughlin M."/>
            <person name="Godfrey J."/>
            <person name="Wilson R.M."/>
            <person name="Miner T."/>
            <person name="Farmer C."/>
            <person name="Delehaunty K."/>
            <person name="Cordes M."/>
            <person name="Minx P."/>
            <person name="Tomlinson C."/>
            <person name="Chen J."/>
            <person name="Wollam A."/>
            <person name="Pepin K.H."/>
            <person name="Bhonagiri V."/>
            <person name="Zhang X."/>
            <person name="Warren W."/>
            <person name="Mitreva M."/>
            <person name="Mardis E.R."/>
            <person name="Wilson R.K."/>
        </authorList>
    </citation>
    <scope>NUCLEOTIDE SEQUENCE [LARGE SCALE GENOMIC DNA]</scope>
    <source>
        <strain evidence="2 3">F0510</strain>
    </source>
</reference>
<sequence>MICGKTQSSRDKYVPGQGRHPNHYQKPTSFTVLLVYSTLENSHAHLWSI</sequence>
<protein>
    <submittedName>
        <fullName evidence="2">Uncharacterized protein</fullName>
    </submittedName>
</protein>
<accession>U1RVC7</accession>
<evidence type="ECO:0000256" key="1">
    <source>
        <dbReference type="SAM" id="MobiDB-lite"/>
    </source>
</evidence>
<dbReference type="Proteomes" id="UP000016498">
    <property type="component" value="Unassembled WGS sequence"/>
</dbReference>
<dbReference type="AlphaFoldDB" id="U1RVC7"/>
<evidence type="ECO:0000313" key="2">
    <source>
        <dbReference type="EMBL" id="ERH23618.1"/>
    </source>
</evidence>